<protein>
    <recommendedName>
        <fullName evidence="10">Transcription factor SipA3</fullName>
    </recommendedName>
</protein>
<reference evidence="8" key="1">
    <citation type="journal article" date="2020" name="Stud. Mycol.">
        <title>101 Dothideomycetes genomes: a test case for predicting lifestyles and emergence of pathogens.</title>
        <authorList>
            <person name="Haridas S."/>
            <person name="Albert R."/>
            <person name="Binder M."/>
            <person name="Bloem J."/>
            <person name="Labutti K."/>
            <person name="Salamov A."/>
            <person name="Andreopoulos B."/>
            <person name="Baker S."/>
            <person name="Barry K."/>
            <person name="Bills G."/>
            <person name="Bluhm B."/>
            <person name="Cannon C."/>
            <person name="Castanera R."/>
            <person name="Culley D."/>
            <person name="Daum C."/>
            <person name="Ezra D."/>
            <person name="Gonzalez J."/>
            <person name="Henrissat B."/>
            <person name="Kuo A."/>
            <person name="Liang C."/>
            <person name="Lipzen A."/>
            <person name="Lutzoni F."/>
            <person name="Magnuson J."/>
            <person name="Mondo S."/>
            <person name="Nolan M."/>
            <person name="Ohm R."/>
            <person name="Pangilinan J."/>
            <person name="Park H.-J."/>
            <person name="Ramirez L."/>
            <person name="Alfaro M."/>
            <person name="Sun H."/>
            <person name="Tritt A."/>
            <person name="Yoshinaga Y."/>
            <person name="Zwiers L.-H."/>
            <person name="Turgeon B."/>
            <person name="Goodwin S."/>
            <person name="Spatafora J."/>
            <person name="Crous P."/>
            <person name="Grigoriev I."/>
        </authorList>
    </citation>
    <scope>NUCLEOTIDE SEQUENCE</scope>
    <source>
        <strain evidence="8">CBS 121739</strain>
    </source>
</reference>
<sequence length="1388" mass="153504">MAEEQPLVPAIAPVEQPLNLIPVVLKEAALDSPTFRATAVHFGEQVEIIEKWLDSYVKSASRLSSEASSLENLVNTFLSNATPPQQVSEAVLDHDYTVLALKRYGEGAREFWSYTLRGMKRIETAVVEPIRAFLSSEIKGLKECRKTLDAAQKNFDLVIARYASQAKTKEPSSLREDAFQLHEARKAYLKASMDFCVVAPQVRGNLDKLLVRLFSDQWREMKSSRDSTVGAFSKWTSDMERVRGWSREMENGERLFKRELFLARRQIESSAEGAVKPSRELDDYAISTVPYLGSQAASTANLQTPGGPPKATNDSGEKQSWLFQRTTTGKPARTMWVRRWYFVKNGIFGWLSQGGKSGAVEESEKIGVLLCSIRPAVQEERRFCFEVKTKDTSILLQAETQIELMEWINAFDVAKRKALEDPASTDNISSHNVDAAFAISPPVAPEFAAKVTEGHASSLSDDIQGLDRSGTLTVDSGNPLVNHAASFDISRRLTERDGESSSRDHATRIIQRLDLHRRTTASPQLSSTPTAPAGGIASLISASHNILPVGPATPQVPATPDTRINMGSEISISTLAPSTLANPPAPTNLSKTAVIVSGERGVGLGKSEGGMPSGIMANLWGSTNWGYVNRLERGELKAQHSPSASTKPSPMTVAAEDNSLPEIPAAALVPGITPDTQSGPAHRKAASVGDSVGRVPPPALVSNDDFPNYYPLPLKAQDAQFRILFPNTPKDERVVLVFRAVWNPTDQQEFPGRVYVTTKEIYFYSNHLGLILITGVNLTTIDEVTGAPGKDCDFLYLHFKDAARQNGAVRLTIKTFLEPLRLLQKRLDFLVQNANSVQPESIEDVLRKLIRFEMHDSNGDEPDHDSWEDVSINTPVDGPTNRRLQDLKTRLRIDGNLFENGQGSGVGRSASKFKLPSQPVIYTPIGMTEQAVEKVYDISAKSLFHVLFGDKSAVFQMVYKDRFAKTVVQGPWVQTEQQPQRRDFAYDVEDTNPPTHITDCQVIEVFNDHLCYVVVDKKSPWYLPLSGRFTMVSKIVLTHVAKSQCKLAIFIKTEWNPKGSIFRPLIDRQALKDMELSALDLIDVITDQVNKLGSTARTRKAIQIFGSIGQQNTATQFVPSEIPSAIKDRKFVLKVRTLPGMTISCARHYFIAGILVVANGLMSVASSILEACTAHSMLTGLLLLSIAFNMFFTQRDTFTWWRERAAGKFMARIGVGPNMYMSRAVYMHDLNKFTNITAFQEADGHNSSSKCRTAFHDLLVDPEPSSLSPFDASSTQSITKHRLQRSRLRLGTYRHDLLVALRLVNRVESEVLQAEYEDWLVDETGRCQRVGGMLASVLNGTDGDGGDGSSSSSEADAIQPWYEEYCGSCNREMERIGLSVHGGVVSYV</sequence>
<dbReference type="FunFam" id="1.20.1270.60:FF:000079">
    <property type="entry name" value="Transcription factor SipA3"/>
    <property type="match status" value="1"/>
</dbReference>
<dbReference type="Gene3D" id="1.20.1270.60">
    <property type="entry name" value="Arfaptin homology (AH) domain/BAR domain"/>
    <property type="match status" value="1"/>
</dbReference>
<feature type="region of interest" description="Disordered" evidence="5">
    <location>
        <begin position="636"/>
        <end position="655"/>
    </location>
</feature>
<dbReference type="InterPro" id="IPR039463">
    <property type="entry name" value="Sip3/Lam1_BAR"/>
</dbReference>
<dbReference type="PROSITE" id="PS51778">
    <property type="entry name" value="VAST"/>
    <property type="match status" value="1"/>
</dbReference>
<dbReference type="SUPFAM" id="SSF103657">
    <property type="entry name" value="BAR/IMD domain-like"/>
    <property type="match status" value="1"/>
</dbReference>
<evidence type="ECO:0000256" key="4">
    <source>
        <dbReference type="ARBA" id="ARBA00023136"/>
    </source>
</evidence>
<proteinExistence type="predicted"/>
<dbReference type="PANTHER" id="PTHR14248">
    <property type="entry name" value="CYCLIN Y, ISOFORM A"/>
    <property type="match status" value="1"/>
</dbReference>
<dbReference type="CDD" id="cd07609">
    <property type="entry name" value="BAR_SIP3_fungi"/>
    <property type="match status" value="1"/>
</dbReference>
<evidence type="ECO:0000256" key="5">
    <source>
        <dbReference type="SAM" id="MobiDB-lite"/>
    </source>
</evidence>
<dbReference type="InterPro" id="IPR042067">
    <property type="entry name" value="Sip3_PH"/>
</dbReference>
<keyword evidence="3" id="KW-1133">Transmembrane helix</keyword>
<feature type="domain" description="PH" evidence="6">
    <location>
        <begin position="315"/>
        <end position="416"/>
    </location>
</feature>
<organism evidence="8 9">
    <name type="scientific">Pseudovirgaria hyperparasitica</name>
    <dbReference type="NCBI Taxonomy" id="470096"/>
    <lineage>
        <taxon>Eukaryota</taxon>
        <taxon>Fungi</taxon>
        <taxon>Dikarya</taxon>
        <taxon>Ascomycota</taxon>
        <taxon>Pezizomycotina</taxon>
        <taxon>Dothideomycetes</taxon>
        <taxon>Dothideomycetes incertae sedis</taxon>
        <taxon>Acrospermales</taxon>
        <taxon>Acrospermaceae</taxon>
        <taxon>Pseudovirgaria</taxon>
    </lineage>
</organism>
<dbReference type="GO" id="GO:0005737">
    <property type="term" value="C:cytoplasm"/>
    <property type="evidence" value="ECO:0007669"/>
    <property type="project" value="InterPro"/>
</dbReference>
<keyword evidence="9" id="KW-1185">Reference proteome</keyword>
<dbReference type="GO" id="GO:0016020">
    <property type="term" value="C:membrane"/>
    <property type="evidence" value="ECO:0007669"/>
    <property type="project" value="UniProtKB-SubCell"/>
</dbReference>
<evidence type="ECO:0000256" key="1">
    <source>
        <dbReference type="ARBA" id="ARBA00004370"/>
    </source>
</evidence>
<dbReference type="Pfam" id="PF00169">
    <property type="entry name" value="PH"/>
    <property type="match status" value="1"/>
</dbReference>
<dbReference type="FunFam" id="2.30.29.30:FF:000349">
    <property type="entry name" value="Transcription factor SipA3"/>
    <property type="match status" value="1"/>
</dbReference>
<evidence type="ECO:0008006" key="10">
    <source>
        <dbReference type="Google" id="ProtNLM"/>
    </source>
</evidence>
<dbReference type="Pfam" id="PF16016">
    <property type="entry name" value="VASt"/>
    <property type="match status" value="1"/>
</dbReference>
<keyword evidence="4" id="KW-0472">Membrane</keyword>
<feature type="compositionally biased region" description="Polar residues" evidence="5">
    <location>
        <begin position="640"/>
        <end position="649"/>
    </location>
</feature>
<evidence type="ECO:0000313" key="8">
    <source>
        <dbReference type="EMBL" id="KAF2757889.1"/>
    </source>
</evidence>
<dbReference type="Proteomes" id="UP000799437">
    <property type="component" value="Unassembled WGS sequence"/>
</dbReference>
<feature type="region of interest" description="Disordered" evidence="5">
    <location>
        <begin position="858"/>
        <end position="881"/>
    </location>
</feature>
<feature type="domain" description="VASt" evidence="7">
    <location>
        <begin position="927"/>
        <end position="1093"/>
    </location>
</feature>
<evidence type="ECO:0000256" key="2">
    <source>
        <dbReference type="ARBA" id="ARBA00022692"/>
    </source>
</evidence>
<feature type="compositionally biased region" description="Acidic residues" evidence="5">
    <location>
        <begin position="859"/>
        <end position="868"/>
    </location>
</feature>
<dbReference type="GeneID" id="54482196"/>
<evidence type="ECO:0000256" key="3">
    <source>
        <dbReference type="ARBA" id="ARBA00022989"/>
    </source>
</evidence>
<dbReference type="InterPro" id="IPR001849">
    <property type="entry name" value="PH_domain"/>
</dbReference>
<dbReference type="InterPro" id="IPR027267">
    <property type="entry name" value="AH/BAR_dom_sf"/>
</dbReference>
<evidence type="ECO:0000259" key="7">
    <source>
        <dbReference type="PROSITE" id="PS51778"/>
    </source>
</evidence>
<evidence type="ECO:0000313" key="9">
    <source>
        <dbReference type="Proteomes" id="UP000799437"/>
    </source>
</evidence>
<dbReference type="PROSITE" id="PS50003">
    <property type="entry name" value="PH_DOMAIN"/>
    <property type="match status" value="1"/>
</dbReference>
<comment type="subcellular location">
    <subcellularLocation>
        <location evidence="1">Membrane</location>
    </subcellularLocation>
</comment>
<dbReference type="InterPro" id="IPR031968">
    <property type="entry name" value="VASt"/>
</dbReference>
<evidence type="ECO:0000259" key="6">
    <source>
        <dbReference type="PROSITE" id="PS50003"/>
    </source>
</evidence>
<dbReference type="InterPro" id="IPR004148">
    <property type="entry name" value="BAR_dom"/>
</dbReference>
<dbReference type="CDD" id="cd13280">
    <property type="entry name" value="PH_SIP3"/>
    <property type="match status" value="1"/>
</dbReference>
<dbReference type="RefSeq" id="XP_033600340.1">
    <property type="nucleotide sequence ID" value="XM_033741142.1"/>
</dbReference>
<dbReference type="Pfam" id="PF16746">
    <property type="entry name" value="BAR_3"/>
    <property type="match status" value="1"/>
</dbReference>
<name>A0A6A6W6R0_9PEZI</name>
<keyword evidence="2" id="KW-0812">Transmembrane</keyword>
<gene>
    <name evidence="8" type="ORF">EJ05DRAFT_370852</name>
</gene>
<dbReference type="SUPFAM" id="SSF50729">
    <property type="entry name" value="PH domain-like"/>
    <property type="match status" value="1"/>
</dbReference>
<feature type="region of interest" description="Disordered" evidence="5">
    <location>
        <begin position="298"/>
        <end position="324"/>
    </location>
</feature>
<dbReference type="InterPro" id="IPR011993">
    <property type="entry name" value="PH-like_dom_sf"/>
</dbReference>
<dbReference type="Gene3D" id="2.30.29.30">
    <property type="entry name" value="Pleckstrin-homology domain (PH domain)/Phosphotyrosine-binding domain (PTB)"/>
    <property type="match status" value="1"/>
</dbReference>
<dbReference type="SMART" id="SM00233">
    <property type="entry name" value="PH"/>
    <property type="match status" value="1"/>
</dbReference>
<dbReference type="EMBL" id="ML996572">
    <property type="protein sequence ID" value="KAF2757889.1"/>
    <property type="molecule type" value="Genomic_DNA"/>
</dbReference>
<dbReference type="OrthoDB" id="10070851at2759"/>
<accession>A0A6A6W6R0</accession>